<keyword evidence="11" id="KW-1185">Reference proteome</keyword>
<evidence type="ECO:0000256" key="8">
    <source>
        <dbReference type="SAM" id="Phobius"/>
    </source>
</evidence>
<name>A0ABP0X5E6_9BRYO</name>
<feature type="transmembrane region" description="Helical" evidence="8">
    <location>
        <begin position="350"/>
        <end position="368"/>
    </location>
</feature>
<evidence type="ECO:0000256" key="1">
    <source>
        <dbReference type="ARBA" id="ARBA00004141"/>
    </source>
</evidence>
<dbReference type="PROSITE" id="PS00216">
    <property type="entry name" value="SUGAR_TRANSPORT_1"/>
    <property type="match status" value="1"/>
</dbReference>
<dbReference type="PANTHER" id="PTHR23511:SF5">
    <property type="entry name" value="MAJOR FACILITATOR-TYPE TRANSPORTER HXNZ-RELATED"/>
    <property type="match status" value="1"/>
</dbReference>
<keyword evidence="5 8" id="KW-0472">Membrane</keyword>
<evidence type="ECO:0000256" key="7">
    <source>
        <dbReference type="SAM" id="MobiDB-lite"/>
    </source>
</evidence>
<feature type="compositionally biased region" description="Polar residues" evidence="7">
    <location>
        <begin position="137"/>
        <end position="146"/>
    </location>
</feature>
<dbReference type="InterPro" id="IPR005828">
    <property type="entry name" value="MFS_sugar_transport-like"/>
</dbReference>
<keyword evidence="4 8" id="KW-1133">Transmembrane helix</keyword>
<feature type="region of interest" description="Disordered" evidence="7">
    <location>
        <begin position="137"/>
        <end position="178"/>
    </location>
</feature>
<feature type="transmembrane region" description="Helical" evidence="8">
    <location>
        <begin position="237"/>
        <end position="257"/>
    </location>
</feature>
<comment type="subcellular location">
    <subcellularLocation>
        <location evidence="1">Membrane</location>
        <topology evidence="1">Multi-pass membrane protein</topology>
    </subcellularLocation>
</comment>
<keyword evidence="2" id="KW-0813">Transport</keyword>
<evidence type="ECO:0000256" key="3">
    <source>
        <dbReference type="ARBA" id="ARBA00022692"/>
    </source>
</evidence>
<feature type="transmembrane region" description="Helical" evidence="8">
    <location>
        <begin position="482"/>
        <end position="503"/>
    </location>
</feature>
<feature type="coiled-coil region" evidence="6">
    <location>
        <begin position="412"/>
        <end position="439"/>
    </location>
</feature>
<organism evidence="10 11">
    <name type="scientific">Sphagnum jensenii</name>
    <dbReference type="NCBI Taxonomy" id="128206"/>
    <lineage>
        <taxon>Eukaryota</taxon>
        <taxon>Viridiplantae</taxon>
        <taxon>Streptophyta</taxon>
        <taxon>Embryophyta</taxon>
        <taxon>Bryophyta</taxon>
        <taxon>Sphagnophytina</taxon>
        <taxon>Sphagnopsida</taxon>
        <taxon>Sphagnales</taxon>
        <taxon>Sphagnaceae</taxon>
        <taxon>Sphagnum</taxon>
    </lineage>
</organism>
<dbReference type="Pfam" id="PF07690">
    <property type="entry name" value="MFS_1"/>
    <property type="match status" value="1"/>
</dbReference>
<gene>
    <name evidence="10" type="ORF">CSSPJE1EN1_LOCUS19804</name>
</gene>
<protein>
    <recommendedName>
        <fullName evidence="9">Major facilitator superfamily (MFS) profile domain-containing protein</fullName>
    </recommendedName>
</protein>
<accession>A0ABP0X5E6</accession>
<feature type="transmembrane region" description="Helical" evidence="8">
    <location>
        <begin position="590"/>
        <end position="613"/>
    </location>
</feature>
<evidence type="ECO:0000256" key="4">
    <source>
        <dbReference type="ARBA" id="ARBA00022989"/>
    </source>
</evidence>
<evidence type="ECO:0000256" key="2">
    <source>
        <dbReference type="ARBA" id="ARBA00022448"/>
    </source>
</evidence>
<evidence type="ECO:0000256" key="6">
    <source>
        <dbReference type="SAM" id="Coils"/>
    </source>
</evidence>
<dbReference type="Gene3D" id="1.20.1250.20">
    <property type="entry name" value="MFS general substrate transporter like domains"/>
    <property type="match status" value="1"/>
</dbReference>
<proteinExistence type="predicted"/>
<evidence type="ECO:0000313" key="10">
    <source>
        <dbReference type="EMBL" id="CAK9274326.1"/>
    </source>
</evidence>
<feature type="transmembrane region" description="Helical" evidence="8">
    <location>
        <begin position="289"/>
        <end position="310"/>
    </location>
</feature>
<dbReference type="SUPFAM" id="SSF103473">
    <property type="entry name" value="MFS general substrate transporter"/>
    <property type="match status" value="1"/>
</dbReference>
<feature type="transmembrane region" description="Helical" evidence="8">
    <location>
        <begin position="264"/>
        <end position="283"/>
    </location>
</feature>
<sequence>MRGGSGFSLCCCCCSSSSSFSTPLSSQPATAAILLHVELSPQHLLHHPRQLTNNKLFEESHCQWQWSFVSTSSSNSFSSKGLCVSLLSNSPPFQQQQSKHNSRIGCLLRSNNKNHTQSSTVRRNMTKILGLQNRRTCSSCTSTDQGLSIPEKEEDDIEDKDKEMQMDDSSSSSSSATTGSFTVEDAIKEVGFGPYQGWLLAYAGMSWVAEAMEMMLLSFVGPAVQTEWGLSSRQESLIASIVFVGMMIGAYSWGILSDLKGRRFGFFATAVLTFVAGLASAASPNYLSLLLLRGFVGIGLGGGPVISAWFMEFVPSANRGLWMVIISLFWTLGSIAEASLAWVVMPSLGWRWLLSLSSVPLAVLLLFYKFVPESPRYLAAQGETTSAVKILQQMARMNQRSLPLGRLVVVGSEEELRRISVAQQQQQQATQEMMTEEEEEKIQFLLPAEDKGPLALLRQVNKETSPIGGVLSSFTTLLSPPLISSTILLWSVFFANAFTYYGLVLLTSQLSGQGGGCDTDLVASSTAVASTSDNTQLYRDVFVSSIGELPGLAVAAAIVDKLGRKWSMAALFGMCGVFLLPLVHPQPENLTILFLFGGRACIMGAFTVLYIYAPEIYPTSTRSTGLGIANSFARVGGIVCPLVAVDLVRSCQQGLAVSVFAGVPLLAAVAVLFFPMETTGQPLSDVVDRSPAVGRK</sequence>
<dbReference type="InterPro" id="IPR020846">
    <property type="entry name" value="MFS_dom"/>
</dbReference>
<dbReference type="Pfam" id="PF00083">
    <property type="entry name" value="Sugar_tr"/>
    <property type="match status" value="1"/>
</dbReference>
<dbReference type="PROSITE" id="PS50850">
    <property type="entry name" value="MFS"/>
    <property type="match status" value="1"/>
</dbReference>
<dbReference type="EMBL" id="OZ020101">
    <property type="protein sequence ID" value="CAK9274326.1"/>
    <property type="molecule type" value="Genomic_DNA"/>
</dbReference>
<dbReference type="PANTHER" id="PTHR23511">
    <property type="entry name" value="SYNAPTIC VESICLE GLYCOPROTEIN 2"/>
    <property type="match status" value="1"/>
</dbReference>
<feature type="transmembrane region" description="Helical" evidence="8">
    <location>
        <begin position="322"/>
        <end position="344"/>
    </location>
</feature>
<dbReference type="InterPro" id="IPR011701">
    <property type="entry name" value="MFS"/>
</dbReference>
<dbReference type="InterPro" id="IPR005829">
    <property type="entry name" value="Sugar_transporter_CS"/>
</dbReference>
<evidence type="ECO:0000313" key="11">
    <source>
        <dbReference type="Proteomes" id="UP001497444"/>
    </source>
</evidence>
<evidence type="ECO:0000256" key="5">
    <source>
        <dbReference type="ARBA" id="ARBA00023136"/>
    </source>
</evidence>
<dbReference type="Proteomes" id="UP001497444">
    <property type="component" value="Chromosome 6"/>
</dbReference>
<keyword evidence="3 8" id="KW-0812">Transmembrane</keyword>
<dbReference type="InterPro" id="IPR036259">
    <property type="entry name" value="MFS_trans_sf"/>
</dbReference>
<keyword evidence="6" id="KW-0175">Coiled coil</keyword>
<evidence type="ECO:0000259" key="9">
    <source>
        <dbReference type="PROSITE" id="PS50850"/>
    </source>
</evidence>
<reference evidence="10" key="1">
    <citation type="submission" date="2024-02" db="EMBL/GenBank/DDBJ databases">
        <authorList>
            <consortium name="ELIXIR-Norway"/>
            <consortium name="Elixir Norway"/>
        </authorList>
    </citation>
    <scope>NUCLEOTIDE SEQUENCE</scope>
</reference>
<feature type="domain" description="Major facilitator superfamily (MFS) profile" evidence="9">
    <location>
        <begin position="199"/>
        <end position="679"/>
    </location>
</feature>
<feature type="transmembrane region" description="Helical" evidence="8">
    <location>
        <begin position="566"/>
        <end position="584"/>
    </location>
</feature>
<feature type="transmembrane region" description="Helical" evidence="8">
    <location>
        <begin position="654"/>
        <end position="674"/>
    </location>
</feature>